<accession>A0A2A5RYF2</accession>
<feature type="transmembrane region" description="Helical" evidence="1">
    <location>
        <begin position="233"/>
        <end position="252"/>
    </location>
</feature>
<keyword evidence="1" id="KW-0472">Membrane</keyword>
<keyword evidence="3" id="KW-1185">Reference proteome</keyword>
<sequence>MVSVLLTGCALYIFNGLSSYVDNSYLGLTKQVISKSDMDKILLSNEKTHVPLKLLFISNQEETISNQNLYQDVKSNLIALSGDKTLFGQNLINLELGESTRCLVSRSVARKLFGSLDIKNKVVSIKGQTYVISDILPAKVQNNVVVLNFSSQLSLTPDTLVIKPADQNRSEAVLSNQLKVTYGLSGNLLPFKVLGLIFQTMLWVLLGYQCFILCKLIDMYLLSFSCVISDKKLFCLIFSLAWGILMCHIISIPSDFIPNTAWSDFSFFSKLFTSQRDLLDKFFKSPKGYLDVIYLYQIGKILILLVCSIVVLLWSKISYLKFKCSRLSSVSKNDKD</sequence>
<dbReference type="Proteomes" id="UP000242246">
    <property type="component" value="Unassembled WGS sequence"/>
</dbReference>
<protein>
    <recommendedName>
        <fullName evidence="4">MacB-like periplasmic core domain-containing protein</fullName>
    </recommendedName>
</protein>
<keyword evidence="1" id="KW-1133">Transmembrane helix</keyword>
<gene>
    <name evidence="2" type="ORF">RU87_GL001792</name>
</gene>
<evidence type="ECO:0000313" key="2">
    <source>
        <dbReference type="EMBL" id="PCS06271.1"/>
    </source>
</evidence>
<proteinExistence type="predicted"/>
<name>A0A2A5RYF2_9LACT</name>
<evidence type="ECO:0000313" key="3">
    <source>
        <dbReference type="Proteomes" id="UP000242246"/>
    </source>
</evidence>
<reference evidence="2 3" key="1">
    <citation type="submission" date="2014-12" db="EMBL/GenBank/DDBJ databases">
        <title>Draft genome sequences of 10 type strains of Lactococcus.</title>
        <authorList>
            <person name="Sun Z."/>
            <person name="Zhong Z."/>
            <person name="Liu W."/>
            <person name="Zhang W."/>
            <person name="Zhang H."/>
        </authorList>
    </citation>
    <scope>NUCLEOTIDE SEQUENCE [LARGE SCALE GENOMIC DNA]</scope>
    <source>
        <strain evidence="2 3">DSM 20686</strain>
    </source>
</reference>
<dbReference type="STRING" id="1348632.GCA_001591745_01306"/>
<organism evidence="2 3">
    <name type="scientific">Pseudolactococcus plantarum</name>
    <dbReference type="NCBI Taxonomy" id="1365"/>
    <lineage>
        <taxon>Bacteria</taxon>
        <taxon>Bacillati</taxon>
        <taxon>Bacillota</taxon>
        <taxon>Bacilli</taxon>
        <taxon>Lactobacillales</taxon>
        <taxon>Streptococcaceae</taxon>
        <taxon>Pseudolactococcus</taxon>
    </lineage>
</organism>
<keyword evidence="1" id="KW-0812">Transmembrane</keyword>
<dbReference type="AlphaFoldDB" id="A0A2A5RYF2"/>
<dbReference type="EMBL" id="JXJX01000009">
    <property type="protein sequence ID" value="PCS06271.1"/>
    <property type="molecule type" value="Genomic_DNA"/>
</dbReference>
<evidence type="ECO:0008006" key="4">
    <source>
        <dbReference type="Google" id="ProtNLM"/>
    </source>
</evidence>
<feature type="transmembrane region" description="Helical" evidence="1">
    <location>
        <begin position="293"/>
        <end position="314"/>
    </location>
</feature>
<evidence type="ECO:0000256" key="1">
    <source>
        <dbReference type="SAM" id="Phobius"/>
    </source>
</evidence>
<feature type="transmembrane region" description="Helical" evidence="1">
    <location>
        <begin position="201"/>
        <end position="221"/>
    </location>
</feature>
<comment type="caution">
    <text evidence="2">The sequence shown here is derived from an EMBL/GenBank/DDBJ whole genome shotgun (WGS) entry which is preliminary data.</text>
</comment>